<evidence type="ECO:0000256" key="1">
    <source>
        <dbReference type="SAM" id="MobiDB-lite"/>
    </source>
</evidence>
<gene>
    <name evidence="2" type="ORF">KO481_35530</name>
</gene>
<accession>A0ABS6B9J7</accession>
<organism evidence="2 3">
    <name type="scientific">Nocardia albiluteola</name>
    <dbReference type="NCBI Taxonomy" id="2842303"/>
    <lineage>
        <taxon>Bacteria</taxon>
        <taxon>Bacillati</taxon>
        <taxon>Actinomycetota</taxon>
        <taxon>Actinomycetes</taxon>
        <taxon>Mycobacteriales</taxon>
        <taxon>Nocardiaceae</taxon>
        <taxon>Nocardia</taxon>
    </lineage>
</organism>
<feature type="compositionally biased region" description="Gly residues" evidence="1">
    <location>
        <begin position="1"/>
        <end position="12"/>
    </location>
</feature>
<comment type="caution">
    <text evidence="2">The sequence shown here is derived from an EMBL/GenBank/DDBJ whole genome shotgun (WGS) entry which is preliminary data.</text>
</comment>
<name>A0ABS6B9J7_9NOCA</name>
<evidence type="ECO:0000313" key="3">
    <source>
        <dbReference type="Proteomes" id="UP000733379"/>
    </source>
</evidence>
<feature type="region of interest" description="Disordered" evidence="1">
    <location>
        <begin position="291"/>
        <end position="335"/>
    </location>
</feature>
<dbReference type="InterPro" id="IPR036426">
    <property type="entry name" value="Bulb-type_lectin_dom_sf"/>
</dbReference>
<evidence type="ECO:0000313" key="2">
    <source>
        <dbReference type="EMBL" id="MBU3066818.1"/>
    </source>
</evidence>
<feature type="region of interest" description="Disordered" evidence="1">
    <location>
        <begin position="1"/>
        <end position="39"/>
    </location>
</feature>
<feature type="compositionally biased region" description="Polar residues" evidence="1">
    <location>
        <begin position="26"/>
        <end position="36"/>
    </location>
</feature>
<keyword evidence="3" id="KW-1185">Reference proteome</keyword>
<feature type="compositionally biased region" description="Polar residues" evidence="1">
    <location>
        <begin position="305"/>
        <end position="329"/>
    </location>
</feature>
<dbReference type="Gene3D" id="2.90.10.10">
    <property type="entry name" value="Bulb-type lectin domain"/>
    <property type="match status" value="1"/>
</dbReference>
<dbReference type="Proteomes" id="UP000733379">
    <property type="component" value="Unassembled WGS sequence"/>
</dbReference>
<reference evidence="2 3" key="1">
    <citation type="submission" date="2021-06" db="EMBL/GenBank/DDBJ databases">
        <title>Actinomycetes sequencing.</title>
        <authorList>
            <person name="Shan Q."/>
        </authorList>
    </citation>
    <scope>NUCLEOTIDE SEQUENCE [LARGE SCALE GENOMIC DNA]</scope>
    <source>
        <strain evidence="2 3">NEAU-G5</strain>
    </source>
</reference>
<proteinExistence type="predicted"/>
<dbReference type="RefSeq" id="WP_215922880.1">
    <property type="nucleotide sequence ID" value="NZ_JAHKNI010000016.1"/>
</dbReference>
<dbReference type="EMBL" id="JAHKNI010000016">
    <property type="protein sequence ID" value="MBU3066818.1"/>
    <property type="molecule type" value="Genomic_DNA"/>
</dbReference>
<protein>
    <submittedName>
        <fullName evidence="2">Uncharacterized protein</fullName>
    </submittedName>
</protein>
<sequence>MGGAKGRSGSGSSGVSNPDWWADPTGPSSDGAQTMGPSGYLLAGQQLRNNGNTLTYQSDGQLVLADKNGLVLKTWDPTLAAGVDPSELAGTALRMGTDGSLYITWALSKSVLATVPDVGTVKGGTPLLSLGKDGSLGIDFKETGASSTLYSPFAFPLDHPPQASKALAAVITAGEQAIADLADPLRLNDPKAAPDVQSLLVKAGLFDDKDHSAMNASYASNVKSLQDVMAQLAGDDDTTSSDVGKLPDIITKGLGEIKSAVDDLNDKLKAASTAFVSAAKSQQQSNMFLAPGASAKPKTYPPYVTPNSDPNKFSTSVPLPQRRLSQSWDQPPRRR</sequence>